<dbReference type="Proteomes" id="UP000003586">
    <property type="component" value="Chromosome"/>
</dbReference>
<dbReference type="KEGG" id="nso:NIASO_05780"/>
<dbReference type="EMBL" id="CP007035">
    <property type="protein sequence ID" value="AHF17330.1"/>
    <property type="molecule type" value="Genomic_DNA"/>
</dbReference>
<dbReference type="STRING" id="929713.NIASO_05780"/>
<organism evidence="1 2">
    <name type="scientific">Niabella soli DSM 19437</name>
    <dbReference type="NCBI Taxonomy" id="929713"/>
    <lineage>
        <taxon>Bacteria</taxon>
        <taxon>Pseudomonadati</taxon>
        <taxon>Bacteroidota</taxon>
        <taxon>Chitinophagia</taxon>
        <taxon>Chitinophagales</taxon>
        <taxon>Chitinophagaceae</taxon>
        <taxon>Niabella</taxon>
    </lineage>
</organism>
<sequence>MHSPPAPEVSTAGKKIFKVLAMQQQQLSEPVYLDKKDYSF</sequence>
<proteinExistence type="predicted"/>
<evidence type="ECO:0000313" key="2">
    <source>
        <dbReference type="Proteomes" id="UP000003586"/>
    </source>
</evidence>
<protein>
    <submittedName>
        <fullName evidence="1">Uncharacterized protein</fullName>
    </submittedName>
</protein>
<keyword evidence="2" id="KW-1185">Reference proteome</keyword>
<evidence type="ECO:0000313" key="1">
    <source>
        <dbReference type="EMBL" id="AHF17330.1"/>
    </source>
</evidence>
<name>W0F2R9_9BACT</name>
<dbReference type="HOGENOM" id="CLU_3293089_0_0_10"/>
<dbReference type="RefSeq" id="WP_262491847.1">
    <property type="nucleotide sequence ID" value="NZ_CP007035.1"/>
</dbReference>
<accession>W0F2R9</accession>
<reference evidence="1 2" key="1">
    <citation type="submission" date="2013-12" db="EMBL/GenBank/DDBJ databases">
        <authorList>
            <consortium name="DOE Joint Genome Institute"/>
            <person name="Eisen J."/>
            <person name="Huntemann M."/>
            <person name="Han J."/>
            <person name="Chen A."/>
            <person name="Kyrpides N."/>
            <person name="Mavromatis K."/>
            <person name="Markowitz V."/>
            <person name="Palaniappan K."/>
            <person name="Ivanova N."/>
            <person name="Schaumberg A."/>
            <person name="Pati A."/>
            <person name="Liolios K."/>
            <person name="Nordberg H.P."/>
            <person name="Cantor M.N."/>
            <person name="Hua S.X."/>
            <person name="Woyke T."/>
        </authorList>
    </citation>
    <scope>NUCLEOTIDE SEQUENCE [LARGE SCALE GENOMIC DNA]</scope>
    <source>
        <strain evidence="2">DSM 19437</strain>
    </source>
</reference>
<dbReference type="AlphaFoldDB" id="W0F2R9"/>
<gene>
    <name evidence="1" type="ORF">NIASO_05780</name>
</gene>